<proteinExistence type="predicted"/>
<reference evidence="4" key="1">
    <citation type="submission" date="2010-07" db="EMBL/GenBank/DDBJ databases">
        <title>The genome sequence of Gaeumannomyces graminis var. tritici strain R3-111a-1.</title>
        <authorList>
            <consortium name="The Broad Institute Genome Sequencing Platform"/>
            <person name="Ma L.-J."/>
            <person name="Dead R."/>
            <person name="Young S."/>
            <person name="Zeng Q."/>
            <person name="Koehrsen M."/>
            <person name="Alvarado L."/>
            <person name="Berlin A."/>
            <person name="Chapman S.B."/>
            <person name="Chen Z."/>
            <person name="Freedman E."/>
            <person name="Gellesch M."/>
            <person name="Goldberg J."/>
            <person name="Griggs A."/>
            <person name="Gujja S."/>
            <person name="Heilman E.R."/>
            <person name="Heiman D."/>
            <person name="Hepburn T."/>
            <person name="Howarth C."/>
            <person name="Jen D."/>
            <person name="Larson L."/>
            <person name="Mehta T."/>
            <person name="Neiman D."/>
            <person name="Pearson M."/>
            <person name="Roberts A."/>
            <person name="Saif S."/>
            <person name="Shea T."/>
            <person name="Shenoy N."/>
            <person name="Sisk P."/>
            <person name="Stolte C."/>
            <person name="Sykes S."/>
            <person name="Walk T."/>
            <person name="White J."/>
            <person name="Yandava C."/>
            <person name="Haas B."/>
            <person name="Nusbaum C."/>
            <person name="Birren B."/>
        </authorList>
    </citation>
    <scope>NUCLEOTIDE SEQUENCE [LARGE SCALE GENOMIC DNA]</scope>
    <source>
        <strain evidence="4">R3-111a-1</strain>
    </source>
</reference>
<evidence type="ECO:0000313" key="2">
    <source>
        <dbReference type="EMBL" id="EJT80359.1"/>
    </source>
</evidence>
<dbReference type="GeneID" id="20340817"/>
<dbReference type="HOGENOM" id="CLU_2722366_0_0_1"/>
<protein>
    <submittedName>
        <fullName evidence="2 3">Uncharacterized protein</fullName>
    </submittedName>
</protein>
<dbReference type="EnsemblFungi" id="EJT80359">
    <property type="protein sequence ID" value="EJT80359"/>
    <property type="gene ID" value="GGTG_00359"/>
</dbReference>
<name>J3NGG9_GAET3</name>
<reference evidence="2" key="3">
    <citation type="submission" date="2010-09" db="EMBL/GenBank/DDBJ databases">
        <title>Annotation of Gaeumannomyces graminis var. tritici R3-111a-1.</title>
        <authorList>
            <consortium name="The Broad Institute Genome Sequencing Platform"/>
            <person name="Ma L.-J."/>
            <person name="Dead R."/>
            <person name="Young S.K."/>
            <person name="Zeng Q."/>
            <person name="Gargeya S."/>
            <person name="Fitzgerald M."/>
            <person name="Haas B."/>
            <person name="Abouelleil A."/>
            <person name="Alvarado L."/>
            <person name="Arachchi H.M."/>
            <person name="Berlin A."/>
            <person name="Brown A."/>
            <person name="Chapman S.B."/>
            <person name="Chen Z."/>
            <person name="Dunbar C."/>
            <person name="Freedman E."/>
            <person name="Gearin G."/>
            <person name="Gellesch M."/>
            <person name="Goldberg J."/>
            <person name="Griggs A."/>
            <person name="Gujja S."/>
            <person name="Heiman D."/>
            <person name="Howarth C."/>
            <person name="Larson L."/>
            <person name="Lui A."/>
            <person name="MacDonald P.J.P."/>
            <person name="Mehta T."/>
            <person name="Montmayeur A."/>
            <person name="Murphy C."/>
            <person name="Neiman D."/>
            <person name="Pearson M."/>
            <person name="Priest M."/>
            <person name="Roberts A."/>
            <person name="Saif S."/>
            <person name="Shea T."/>
            <person name="Shenoy N."/>
            <person name="Sisk P."/>
            <person name="Stolte C."/>
            <person name="Sykes S."/>
            <person name="Yandava C."/>
            <person name="Wortman J."/>
            <person name="Nusbaum C."/>
            <person name="Birren B."/>
        </authorList>
    </citation>
    <scope>NUCLEOTIDE SEQUENCE</scope>
    <source>
        <strain evidence="2">R3-111a-1</strain>
    </source>
</reference>
<dbReference type="Proteomes" id="UP000006039">
    <property type="component" value="Unassembled WGS sequence"/>
</dbReference>
<dbReference type="VEuPathDB" id="FungiDB:GGTG_00359"/>
<dbReference type="AlphaFoldDB" id="J3NGG9"/>
<evidence type="ECO:0000313" key="3">
    <source>
        <dbReference type="EnsemblFungi" id="EJT80359"/>
    </source>
</evidence>
<keyword evidence="4" id="KW-1185">Reference proteome</keyword>
<sequence length="72" mass="7882">MGSADNATRRRRETETTLPTRSLGGRVSCGIIHTPTRGSCYKTLFSESIGRALRSTSSTITTTYDAKTKRGR</sequence>
<organism evidence="2">
    <name type="scientific">Gaeumannomyces tritici (strain R3-111a-1)</name>
    <name type="common">Wheat and barley take-all root rot fungus</name>
    <name type="synonym">Gaeumannomyces graminis var. tritici</name>
    <dbReference type="NCBI Taxonomy" id="644352"/>
    <lineage>
        <taxon>Eukaryota</taxon>
        <taxon>Fungi</taxon>
        <taxon>Dikarya</taxon>
        <taxon>Ascomycota</taxon>
        <taxon>Pezizomycotina</taxon>
        <taxon>Sordariomycetes</taxon>
        <taxon>Sordariomycetidae</taxon>
        <taxon>Magnaporthales</taxon>
        <taxon>Magnaporthaceae</taxon>
        <taxon>Gaeumannomyces</taxon>
    </lineage>
</organism>
<evidence type="ECO:0000256" key="1">
    <source>
        <dbReference type="SAM" id="MobiDB-lite"/>
    </source>
</evidence>
<feature type="region of interest" description="Disordered" evidence="1">
    <location>
        <begin position="1"/>
        <end position="26"/>
    </location>
</feature>
<accession>J3NGG9</accession>
<reference evidence="3" key="5">
    <citation type="submission" date="2018-04" db="UniProtKB">
        <authorList>
            <consortium name="EnsemblFungi"/>
        </authorList>
    </citation>
    <scope>IDENTIFICATION</scope>
    <source>
        <strain evidence="3">R3-111a-1</strain>
    </source>
</reference>
<dbReference type="RefSeq" id="XP_009216368.1">
    <property type="nucleotide sequence ID" value="XM_009218104.1"/>
</dbReference>
<reference evidence="3" key="4">
    <citation type="journal article" date="2015" name="G3 (Bethesda)">
        <title>Genome sequences of three phytopathogenic species of the Magnaporthaceae family of fungi.</title>
        <authorList>
            <person name="Okagaki L.H."/>
            <person name="Nunes C.C."/>
            <person name="Sailsbery J."/>
            <person name="Clay B."/>
            <person name="Brown D."/>
            <person name="John T."/>
            <person name="Oh Y."/>
            <person name="Young N."/>
            <person name="Fitzgerald M."/>
            <person name="Haas B.J."/>
            <person name="Zeng Q."/>
            <person name="Young S."/>
            <person name="Adiconis X."/>
            <person name="Fan L."/>
            <person name="Levin J.Z."/>
            <person name="Mitchell T.K."/>
            <person name="Okubara P.A."/>
            <person name="Farman M.L."/>
            <person name="Kohn L.M."/>
            <person name="Birren B."/>
            <person name="Ma L.-J."/>
            <person name="Dean R.A."/>
        </authorList>
    </citation>
    <scope>NUCLEOTIDE SEQUENCE</scope>
    <source>
        <strain evidence="3">R3-111a-1</strain>
    </source>
</reference>
<gene>
    <name evidence="3" type="primary">20340817</name>
    <name evidence="2" type="ORF">GGTG_00359</name>
</gene>
<dbReference type="EMBL" id="GL385395">
    <property type="protein sequence ID" value="EJT80359.1"/>
    <property type="molecule type" value="Genomic_DNA"/>
</dbReference>
<reference evidence="2" key="2">
    <citation type="submission" date="2010-07" db="EMBL/GenBank/DDBJ databases">
        <authorList>
            <consortium name="The Broad Institute Genome Sequencing Platform"/>
            <consortium name="Broad Institute Genome Sequencing Center for Infectious Disease"/>
            <person name="Ma L.-J."/>
            <person name="Dead R."/>
            <person name="Young S."/>
            <person name="Zeng Q."/>
            <person name="Koehrsen M."/>
            <person name="Alvarado L."/>
            <person name="Berlin A."/>
            <person name="Chapman S.B."/>
            <person name="Chen Z."/>
            <person name="Freedman E."/>
            <person name="Gellesch M."/>
            <person name="Goldberg J."/>
            <person name="Griggs A."/>
            <person name="Gujja S."/>
            <person name="Heilman E.R."/>
            <person name="Heiman D."/>
            <person name="Hepburn T."/>
            <person name="Howarth C."/>
            <person name="Jen D."/>
            <person name="Larson L."/>
            <person name="Mehta T."/>
            <person name="Neiman D."/>
            <person name="Pearson M."/>
            <person name="Roberts A."/>
            <person name="Saif S."/>
            <person name="Shea T."/>
            <person name="Shenoy N."/>
            <person name="Sisk P."/>
            <person name="Stolte C."/>
            <person name="Sykes S."/>
            <person name="Walk T."/>
            <person name="White J."/>
            <person name="Yandava C."/>
            <person name="Haas B."/>
            <person name="Nusbaum C."/>
            <person name="Birren B."/>
        </authorList>
    </citation>
    <scope>NUCLEOTIDE SEQUENCE</scope>
    <source>
        <strain evidence="2">R3-111a-1</strain>
    </source>
</reference>
<evidence type="ECO:0000313" key="4">
    <source>
        <dbReference type="Proteomes" id="UP000006039"/>
    </source>
</evidence>